<protein>
    <submittedName>
        <fullName evidence="2">Flavodoxin</fullName>
    </submittedName>
</protein>
<evidence type="ECO:0000259" key="1">
    <source>
        <dbReference type="PROSITE" id="PS50902"/>
    </source>
</evidence>
<accession>A0A4Q2T9Y1</accession>
<dbReference type="InterPro" id="IPR029039">
    <property type="entry name" value="Flavoprotein-like_sf"/>
</dbReference>
<evidence type="ECO:0000313" key="3">
    <source>
        <dbReference type="Proteomes" id="UP000291101"/>
    </source>
</evidence>
<dbReference type="OrthoDB" id="3253043at2"/>
<feature type="domain" description="Flavodoxin-like" evidence="1">
    <location>
        <begin position="3"/>
        <end position="167"/>
    </location>
</feature>
<comment type="caution">
    <text evidence="2">The sequence shown here is derived from an EMBL/GenBank/DDBJ whole genome shotgun (WGS) entry which is preliminary data.</text>
</comment>
<dbReference type="RefSeq" id="WP_129425118.1">
    <property type="nucleotide sequence ID" value="NZ_SDWV01000003.1"/>
</dbReference>
<dbReference type="GO" id="GO:0010181">
    <property type="term" value="F:FMN binding"/>
    <property type="evidence" value="ECO:0007669"/>
    <property type="project" value="InterPro"/>
</dbReference>
<dbReference type="InterPro" id="IPR008254">
    <property type="entry name" value="Flavodoxin/NO_synth"/>
</dbReference>
<reference evidence="2 3" key="1">
    <citation type="submission" date="2019-01" db="EMBL/GenBank/DDBJ databases">
        <title>Novel species of Nocardioides.</title>
        <authorList>
            <person name="Liu Q."/>
            <person name="X Y.-H."/>
        </authorList>
    </citation>
    <scope>NUCLEOTIDE SEQUENCE [LARGE SCALE GENOMIC DNA]</scope>
    <source>
        <strain evidence="2 3">HLT2-9</strain>
    </source>
</reference>
<name>A0A4Q2T9Y1_9ACTN</name>
<evidence type="ECO:0000313" key="2">
    <source>
        <dbReference type="EMBL" id="RYC13868.1"/>
    </source>
</evidence>
<dbReference type="Proteomes" id="UP000291101">
    <property type="component" value="Unassembled WGS sequence"/>
</dbReference>
<dbReference type="EMBL" id="SDWV01000003">
    <property type="protein sequence ID" value="RYC13868.1"/>
    <property type="molecule type" value="Genomic_DNA"/>
</dbReference>
<keyword evidence="3" id="KW-1185">Reference proteome</keyword>
<organism evidence="2 3">
    <name type="scientific">Nocardioides zhouii</name>
    <dbReference type="NCBI Taxonomy" id="1168729"/>
    <lineage>
        <taxon>Bacteria</taxon>
        <taxon>Bacillati</taxon>
        <taxon>Actinomycetota</taxon>
        <taxon>Actinomycetes</taxon>
        <taxon>Propionibacteriales</taxon>
        <taxon>Nocardioidaceae</taxon>
        <taxon>Nocardioides</taxon>
    </lineage>
</organism>
<sequence length="180" mass="18987">MKVVVVHESMFGNTAGLAAEVSVGLVAAGAEVVSGDVTSIPGRPLPPCDLVVLGAPTHAFTLSRPASRTEAVAKGAQLDRATMGLREWLAGLQVDEDQARLPRVALFDTRVSRVRHLPGSAARSAARILGARGFTVVDRSSFYVDGISGPVHPGERERARAWGETLVEVLRADLVAARSE</sequence>
<gene>
    <name evidence="2" type="ORF">EUA94_04585</name>
</gene>
<dbReference type="SUPFAM" id="SSF52218">
    <property type="entry name" value="Flavoproteins"/>
    <property type="match status" value="1"/>
</dbReference>
<dbReference type="PROSITE" id="PS50902">
    <property type="entry name" value="FLAVODOXIN_LIKE"/>
    <property type="match status" value="1"/>
</dbReference>
<proteinExistence type="predicted"/>
<dbReference type="Gene3D" id="3.40.50.360">
    <property type="match status" value="1"/>
</dbReference>
<dbReference type="AlphaFoldDB" id="A0A4Q2T9Y1"/>